<evidence type="ECO:0000313" key="5">
    <source>
        <dbReference type="EMBL" id="KAJ3431846.1"/>
    </source>
</evidence>
<dbReference type="InterPro" id="IPR018200">
    <property type="entry name" value="USP_CS"/>
</dbReference>
<dbReference type="InterPro" id="IPR050164">
    <property type="entry name" value="Peptidase_C19"/>
</dbReference>
<accession>A0AAV7YT39</accession>
<dbReference type="InterPro" id="IPR003653">
    <property type="entry name" value="Peptidase_C48_C"/>
</dbReference>
<dbReference type="GO" id="GO:0016579">
    <property type="term" value="P:protein deubiquitination"/>
    <property type="evidence" value="ECO:0007669"/>
    <property type="project" value="InterPro"/>
</dbReference>
<dbReference type="InterPro" id="IPR036397">
    <property type="entry name" value="RNaseH_sf"/>
</dbReference>
<keyword evidence="3 5" id="KW-0378">Hydrolase</keyword>
<evidence type="ECO:0000256" key="3">
    <source>
        <dbReference type="ARBA" id="ARBA00022801"/>
    </source>
</evidence>
<comment type="caution">
    <text evidence="5">The sequence shown here is derived from an EMBL/GenBank/DDBJ whole genome shotgun (WGS) entry which is preliminary data.</text>
</comment>
<dbReference type="InterPro" id="IPR038765">
    <property type="entry name" value="Papain-like_cys_pep_sf"/>
</dbReference>
<dbReference type="SUPFAM" id="SSF54001">
    <property type="entry name" value="Cysteine proteinases"/>
    <property type="match status" value="2"/>
</dbReference>
<sequence length="637" mass="74908">MFAQIYICDSMKEYNTSFKLEIIQNLKSFIPTLQIFQKFYIISNIIEVDVIQQNNDYDCGLFLINYFNILFNTLSKIKNMESIIEYFDKLNDYNLFITRDDLFDLILNYKKTEKKNIINKKHDEIIIKDYLSPKGLVNLGSTCYINSIIQMLINIKDFTKILNQNLKPGNLLNLFQKLQSKGSKIINPLTFITHYKIFGETIELNVQKDSHEFLLSLFNHMELNLKKRILTKRKKLTKEQEEKIIKYSYLSTKEQIQKIQRDYNITVSPSWITRMKKRNNITKKEQISQSIINQSSIVDYNFEQKYLISEETKIFGLRTTSRKYNIPISTLYNWTNKNMLPEEQLKRVKSRGRKARLKKWEIEKVGEWIDLQNQKGIICGGHEVINFINKNFNYKYHKSSISRILQSIGYSSRKTQTKVNNQLIPSFSAKIETKRKEINKKIALKSNNKNFNVWVMDEKGIWNHHPARYTYTRKSNPKPWVKGKLVNSKDTLTATVSYKGEIPDLFWIKSVTKTKKREKVSGMNVQKMLEYVDHFLTFANSGDILLMDNLRSHHNIDVKKKLEDSGIEVIYFTPNGASHLSPLDNAAFKILEDKLRKNGGRRFANYFDKIVTVNNLWKSIPNGTVSFTFKAQTFNQI</sequence>
<organism evidence="5 6">
    <name type="scientific">Anaeramoeba flamelloides</name>
    <dbReference type="NCBI Taxonomy" id="1746091"/>
    <lineage>
        <taxon>Eukaryota</taxon>
        <taxon>Metamonada</taxon>
        <taxon>Anaeramoebidae</taxon>
        <taxon>Anaeramoeba</taxon>
    </lineage>
</organism>
<dbReference type="AlphaFoldDB" id="A0AAV7YT39"/>
<dbReference type="Proteomes" id="UP001146793">
    <property type="component" value="Unassembled WGS sequence"/>
</dbReference>
<name>A0AAV7YT39_9EUKA</name>
<dbReference type="GO" id="GO:0003676">
    <property type="term" value="F:nucleic acid binding"/>
    <property type="evidence" value="ECO:0007669"/>
    <property type="project" value="InterPro"/>
</dbReference>
<proteinExistence type="inferred from homology"/>
<dbReference type="InterPro" id="IPR001394">
    <property type="entry name" value="Peptidase_C19_UCH"/>
</dbReference>
<dbReference type="GO" id="GO:0006508">
    <property type="term" value="P:proteolysis"/>
    <property type="evidence" value="ECO:0007669"/>
    <property type="project" value="UniProtKB-KW"/>
</dbReference>
<protein>
    <submittedName>
        <fullName evidence="5">Ubiquitin carboxyl-terminal hydrolase</fullName>
    </submittedName>
</protein>
<dbReference type="PROSITE" id="PS50235">
    <property type="entry name" value="USP_3"/>
    <property type="match status" value="1"/>
</dbReference>
<dbReference type="GO" id="GO:0005829">
    <property type="term" value="C:cytosol"/>
    <property type="evidence" value="ECO:0007669"/>
    <property type="project" value="TreeGrafter"/>
</dbReference>
<evidence type="ECO:0000256" key="1">
    <source>
        <dbReference type="ARBA" id="ARBA00005234"/>
    </source>
</evidence>
<dbReference type="GO" id="GO:0004843">
    <property type="term" value="F:cysteine-type deubiquitinase activity"/>
    <property type="evidence" value="ECO:0007669"/>
    <property type="project" value="InterPro"/>
</dbReference>
<dbReference type="GO" id="GO:0005634">
    <property type="term" value="C:nucleus"/>
    <property type="evidence" value="ECO:0007669"/>
    <property type="project" value="TreeGrafter"/>
</dbReference>
<dbReference type="Gene3D" id="3.30.420.10">
    <property type="entry name" value="Ribonuclease H-like superfamily/Ribonuclease H"/>
    <property type="match status" value="1"/>
</dbReference>
<evidence type="ECO:0000256" key="2">
    <source>
        <dbReference type="ARBA" id="ARBA00022670"/>
    </source>
</evidence>
<reference evidence="5" key="1">
    <citation type="submission" date="2022-08" db="EMBL/GenBank/DDBJ databases">
        <title>Novel sulphate-reducing endosymbionts in the free-living metamonad Anaeramoeba.</title>
        <authorList>
            <person name="Jerlstrom-Hultqvist J."/>
            <person name="Cepicka I."/>
            <person name="Gallot-Lavallee L."/>
            <person name="Salas-Leiva D."/>
            <person name="Curtis B.A."/>
            <person name="Zahonova K."/>
            <person name="Pipaliya S."/>
            <person name="Dacks J."/>
            <person name="Roger A.J."/>
        </authorList>
    </citation>
    <scope>NUCLEOTIDE SEQUENCE</scope>
    <source>
        <strain evidence="5">Busselton2</strain>
    </source>
</reference>
<evidence type="ECO:0000313" key="6">
    <source>
        <dbReference type="Proteomes" id="UP001146793"/>
    </source>
</evidence>
<keyword evidence="2" id="KW-0645">Protease</keyword>
<dbReference type="Gene3D" id="3.90.70.10">
    <property type="entry name" value="Cysteine proteinases"/>
    <property type="match status" value="1"/>
</dbReference>
<feature type="domain" description="USP" evidence="4">
    <location>
        <begin position="134"/>
        <end position="397"/>
    </location>
</feature>
<dbReference type="Pfam" id="PF02902">
    <property type="entry name" value="Peptidase_C48"/>
    <property type="match status" value="1"/>
</dbReference>
<dbReference type="EMBL" id="JANTQA010000047">
    <property type="protein sequence ID" value="KAJ3431846.1"/>
    <property type="molecule type" value="Genomic_DNA"/>
</dbReference>
<dbReference type="InterPro" id="IPR028889">
    <property type="entry name" value="USP"/>
</dbReference>
<dbReference type="Pfam" id="PF00443">
    <property type="entry name" value="UCH"/>
    <property type="match status" value="1"/>
</dbReference>
<dbReference type="Gene3D" id="3.40.395.10">
    <property type="entry name" value="Adenoviral Proteinase, Chain A"/>
    <property type="match status" value="1"/>
</dbReference>
<dbReference type="PROSITE" id="PS00972">
    <property type="entry name" value="USP_1"/>
    <property type="match status" value="1"/>
</dbReference>
<comment type="similarity">
    <text evidence="1">Belongs to the peptidase C48 family.</text>
</comment>
<dbReference type="InterPro" id="IPR038717">
    <property type="entry name" value="Tc1-like_DDE_dom"/>
</dbReference>
<dbReference type="PANTHER" id="PTHR24006">
    <property type="entry name" value="UBIQUITIN CARBOXYL-TERMINAL HYDROLASE"/>
    <property type="match status" value="1"/>
</dbReference>
<gene>
    <name evidence="5" type="ORF">M0812_20770</name>
</gene>
<evidence type="ECO:0000259" key="4">
    <source>
        <dbReference type="PROSITE" id="PS50235"/>
    </source>
</evidence>
<dbReference type="Pfam" id="PF13358">
    <property type="entry name" value="DDE_3"/>
    <property type="match status" value="1"/>
</dbReference>